<dbReference type="Proteomes" id="UP000198211">
    <property type="component" value="Unassembled WGS sequence"/>
</dbReference>
<evidence type="ECO:0000313" key="2">
    <source>
        <dbReference type="EMBL" id="OWZ04637.1"/>
    </source>
</evidence>
<feature type="domain" description="Reverse transcriptase Ty1/copia-type" evidence="1">
    <location>
        <begin position="5"/>
        <end position="98"/>
    </location>
</feature>
<organism evidence="2 3">
    <name type="scientific">Phytophthora megakarya</name>
    <dbReference type="NCBI Taxonomy" id="4795"/>
    <lineage>
        <taxon>Eukaryota</taxon>
        <taxon>Sar</taxon>
        <taxon>Stramenopiles</taxon>
        <taxon>Oomycota</taxon>
        <taxon>Peronosporomycetes</taxon>
        <taxon>Peronosporales</taxon>
        <taxon>Peronosporaceae</taxon>
        <taxon>Phytophthora</taxon>
    </lineage>
</organism>
<evidence type="ECO:0000313" key="3">
    <source>
        <dbReference type="Proteomes" id="UP000198211"/>
    </source>
</evidence>
<proteinExistence type="predicted"/>
<accession>A0A225VIR1</accession>
<comment type="caution">
    <text evidence="2">The sequence shown here is derived from an EMBL/GenBank/DDBJ whole genome shotgun (WGS) entry which is preliminary data.</text>
</comment>
<reference evidence="3" key="1">
    <citation type="submission" date="2017-03" db="EMBL/GenBank/DDBJ databases">
        <title>Phytopthora megakarya and P. palmivora, two closely related causual agents of cacao black pod achieved similar genome size and gene model numbers by different mechanisms.</title>
        <authorList>
            <person name="Ali S."/>
            <person name="Shao J."/>
            <person name="Larry D.J."/>
            <person name="Kronmiller B."/>
            <person name="Shen D."/>
            <person name="Strem M.D."/>
            <person name="Melnick R.L."/>
            <person name="Guiltinan M.J."/>
            <person name="Tyler B.M."/>
            <person name="Meinhardt L.W."/>
            <person name="Bailey B.A."/>
        </authorList>
    </citation>
    <scope>NUCLEOTIDE SEQUENCE [LARGE SCALE GENOMIC DNA]</scope>
    <source>
        <strain evidence="3">zdho120</strain>
    </source>
</reference>
<dbReference type="EMBL" id="NBNE01004856">
    <property type="protein sequence ID" value="OWZ04637.1"/>
    <property type="molecule type" value="Genomic_DNA"/>
</dbReference>
<dbReference type="InterPro" id="IPR013103">
    <property type="entry name" value="RVT_2"/>
</dbReference>
<keyword evidence="3" id="KW-1185">Reference proteome</keyword>
<name>A0A225VIR1_9STRA</name>
<sequence length="171" mass="18940">MFMDANADSYVNTRGEGDDECILCRCVDDLPIATNDTIIIQSVKAAMPKKLLSKDLGRAHIILGIETYYNMGANTLSICQQIYVDSGIKKVGHEIAKSCLVALEYDGRSQGSDKSKLSRELTNPGMRPWDAGIKVMRIMLKTKDGDITYVHLLETELRAPSNADRTGNRNK</sequence>
<dbReference type="Pfam" id="PF07727">
    <property type="entry name" value="RVT_2"/>
    <property type="match status" value="1"/>
</dbReference>
<gene>
    <name evidence="2" type="ORF">PHMEG_00023430</name>
</gene>
<dbReference type="AlphaFoldDB" id="A0A225VIR1"/>
<evidence type="ECO:0000259" key="1">
    <source>
        <dbReference type="Pfam" id="PF07727"/>
    </source>
</evidence>
<protein>
    <recommendedName>
        <fullName evidence="1">Reverse transcriptase Ty1/copia-type domain-containing protein</fullName>
    </recommendedName>
</protein>